<dbReference type="InterPro" id="IPR012495">
    <property type="entry name" value="TadE-like_dom"/>
</dbReference>
<dbReference type="AlphaFoldDB" id="A0AAU7CKZ2"/>
<keyword evidence="1" id="KW-0472">Membrane</keyword>
<dbReference type="RefSeq" id="WP_406698671.1">
    <property type="nucleotide sequence ID" value="NZ_CP155447.1"/>
</dbReference>
<organism evidence="3">
    <name type="scientific">Singulisphaera sp. Ch08</name>
    <dbReference type="NCBI Taxonomy" id="3120278"/>
    <lineage>
        <taxon>Bacteria</taxon>
        <taxon>Pseudomonadati</taxon>
        <taxon>Planctomycetota</taxon>
        <taxon>Planctomycetia</taxon>
        <taxon>Isosphaerales</taxon>
        <taxon>Isosphaeraceae</taxon>
        <taxon>Singulisphaera</taxon>
    </lineage>
</organism>
<dbReference type="EMBL" id="CP155447">
    <property type="protein sequence ID" value="XBH05820.1"/>
    <property type="molecule type" value="Genomic_DNA"/>
</dbReference>
<proteinExistence type="predicted"/>
<evidence type="ECO:0000313" key="3">
    <source>
        <dbReference type="EMBL" id="XBH05820.1"/>
    </source>
</evidence>
<sequence length="165" mass="18726">MTDERHHPIFKQRPSFRFTSKSARRRGAVLVEASIVLPIFLMMLFGIFEYSRFAMMKNLMDHAAREGARYAVVHAYDKTTAEIQTFVRGKLAGQERQLSSGNPTIQVFRVNPTTGANLGLWTDARFGDWVMVQITGTYTSAAPRLLLMNSTFQVRAQAMMRCEAN</sequence>
<feature type="domain" description="TadE-like" evidence="2">
    <location>
        <begin position="27"/>
        <end position="69"/>
    </location>
</feature>
<dbReference type="Pfam" id="PF07811">
    <property type="entry name" value="TadE"/>
    <property type="match status" value="1"/>
</dbReference>
<feature type="transmembrane region" description="Helical" evidence="1">
    <location>
        <begin position="27"/>
        <end position="48"/>
    </location>
</feature>
<evidence type="ECO:0000256" key="1">
    <source>
        <dbReference type="SAM" id="Phobius"/>
    </source>
</evidence>
<reference evidence="3" key="1">
    <citation type="submission" date="2024-05" db="EMBL/GenBank/DDBJ databases">
        <title>Planctomycetes of the genus Singulisphaera possess chitinolytic capabilities.</title>
        <authorList>
            <person name="Ivanova A."/>
        </authorList>
    </citation>
    <scope>NUCLEOTIDE SEQUENCE</scope>
    <source>
        <strain evidence="3">Ch08T</strain>
    </source>
</reference>
<keyword evidence="1" id="KW-0812">Transmembrane</keyword>
<name>A0AAU7CKZ2_9BACT</name>
<accession>A0AAU7CKZ2</accession>
<gene>
    <name evidence="3" type="ORF">V5E97_07265</name>
</gene>
<keyword evidence="1" id="KW-1133">Transmembrane helix</keyword>
<evidence type="ECO:0000259" key="2">
    <source>
        <dbReference type="Pfam" id="PF07811"/>
    </source>
</evidence>
<protein>
    <submittedName>
        <fullName evidence="3">TadE family protein</fullName>
    </submittedName>
</protein>